<evidence type="ECO:0000313" key="1">
    <source>
        <dbReference type="EMBL" id="KIL78924.1"/>
    </source>
</evidence>
<reference evidence="1 2" key="1">
    <citation type="submission" date="2015-01" db="EMBL/GenBank/DDBJ databases">
        <title>Genome Assembly of Bacillus badius MTCC 1458.</title>
        <authorList>
            <person name="Verma A."/>
            <person name="Khatri I."/>
            <person name="Mual P."/>
            <person name="Subramanian S."/>
            <person name="Krishnamurthi S."/>
        </authorList>
    </citation>
    <scope>NUCLEOTIDE SEQUENCE [LARGE SCALE GENOMIC DNA]</scope>
    <source>
        <strain evidence="1 2">MTCC 1458</strain>
    </source>
</reference>
<evidence type="ECO:0000313" key="2">
    <source>
        <dbReference type="Proteomes" id="UP000031982"/>
    </source>
</evidence>
<proteinExistence type="predicted"/>
<sequence length="98" mass="11828">MMDPESYFYHVVNCIEVQLHDWEQEAILLFDWSGQKETIYLSFFIDDQLYPFSIEKEEAEKLQEKSPYALDRYMWEALMKQGFVLQKSNYIHLAFSVT</sequence>
<dbReference type="Proteomes" id="UP000031982">
    <property type="component" value="Unassembled WGS sequence"/>
</dbReference>
<dbReference type="EMBL" id="JXLP01000005">
    <property type="protein sequence ID" value="KIL78924.1"/>
    <property type="molecule type" value="Genomic_DNA"/>
</dbReference>
<accession>A0ABR5AW93</accession>
<comment type="caution">
    <text evidence="1">The sequence shown here is derived from an EMBL/GenBank/DDBJ whole genome shotgun (WGS) entry which is preliminary data.</text>
</comment>
<organism evidence="1 2">
    <name type="scientific">Bacillus badius</name>
    <dbReference type="NCBI Taxonomy" id="1455"/>
    <lineage>
        <taxon>Bacteria</taxon>
        <taxon>Bacillati</taxon>
        <taxon>Bacillota</taxon>
        <taxon>Bacilli</taxon>
        <taxon>Bacillales</taxon>
        <taxon>Bacillaceae</taxon>
        <taxon>Pseudobacillus</taxon>
    </lineage>
</organism>
<name>A0ABR5AW93_BACBA</name>
<gene>
    <name evidence="1" type="ORF">SD77_3725</name>
</gene>
<protein>
    <submittedName>
        <fullName evidence="1">Uncharacterized protein</fullName>
    </submittedName>
</protein>
<keyword evidence="2" id="KW-1185">Reference proteome</keyword>